<dbReference type="GO" id="GO:0043139">
    <property type="term" value="F:5'-3' DNA helicase activity"/>
    <property type="evidence" value="ECO:0007669"/>
    <property type="project" value="UniProtKB-EC"/>
</dbReference>
<dbReference type="EMBL" id="VIIS01000674">
    <property type="protein sequence ID" value="KAF0306316.1"/>
    <property type="molecule type" value="Genomic_DNA"/>
</dbReference>
<dbReference type="EC" id="5.6.2.3" evidence="6"/>
<proteinExistence type="inferred from homology"/>
<keyword evidence="10" id="KW-1185">Reference proteome</keyword>
<evidence type="ECO:0000256" key="2">
    <source>
        <dbReference type="ARBA" id="ARBA00022692"/>
    </source>
</evidence>
<keyword evidence="3 7" id="KW-1133">Transmembrane helix</keyword>
<comment type="catalytic activity">
    <reaction evidence="6">
        <text>ATP + H2O = ADP + phosphate + H(+)</text>
        <dbReference type="Rhea" id="RHEA:13065"/>
        <dbReference type="ChEBI" id="CHEBI:15377"/>
        <dbReference type="ChEBI" id="CHEBI:15378"/>
        <dbReference type="ChEBI" id="CHEBI:30616"/>
        <dbReference type="ChEBI" id="CHEBI:43474"/>
        <dbReference type="ChEBI" id="CHEBI:456216"/>
        <dbReference type="EC" id="5.6.2.3"/>
    </reaction>
</comment>
<evidence type="ECO:0000313" key="10">
    <source>
        <dbReference type="Proteomes" id="UP000440578"/>
    </source>
</evidence>
<evidence type="ECO:0000256" key="5">
    <source>
        <dbReference type="ARBA" id="ARBA00093776"/>
    </source>
</evidence>
<dbReference type="Proteomes" id="UP000440578">
    <property type="component" value="Unassembled WGS sequence"/>
</dbReference>
<keyword evidence="6" id="KW-0227">DNA damage</keyword>
<dbReference type="Pfam" id="PF26158">
    <property type="entry name" value="Claudin_TMEM179-179B"/>
    <property type="match status" value="1"/>
</dbReference>
<keyword evidence="6" id="KW-0347">Helicase</keyword>
<dbReference type="OrthoDB" id="6383912at2759"/>
<keyword evidence="4 7" id="KW-0472">Membrane</keyword>
<dbReference type="GO" id="GO:0006281">
    <property type="term" value="P:DNA repair"/>
    <property type="evidence" value="ECO:0007669"/>
    <property type="project" value="UniProtKB-KW"/>
</dbReference>
<feature type="transmembrane region" description="Helical" evidence="7">
    <location>
        <begin position="594"/>
        <end position="616"/>
    </location>
</feature>
<keyword evidence="6" id="KW-0234">DNA repair</keyword>
<dbReference type="GO" id="GO:0016787">
    <property type="term" value="F:hydrolase activity"/>
    <property type="evidence" value="ECO:0007669"/>
    <property type="project" value="UniProtKB-KW"/>
</dbReference>
<evidence type="ECO:0000256" key="4">
    <source>
        <dbReference type="ARBA" id="ARBA00023136"/>
    </source>
</evidence>
<keyword evidence="6" id="KW-0547">Nucleotide-binding</keyword>
<sequence length="629" mass="70964">MRSIGASEACWRLFDMPMSQRQPNVVALQVHLEDHQLVYFEPGQERQAAQAARRTHLTAWLEYNRESAAADPDCRRLLYPDFPSRYTWQAGQKVWRKRRQQQAAEAIGRVVSLSPRHGDVFYLRVLLHHVAGAASFEELRTVDGVVCATYREACCLRGLLQDDREWEVTMEDAAHAQMPAQIRRLFVTLLLFCAPADPSELFRRHLDAMSDDFGRRHRDLPDELRAALTLVELERQLQQAGKELRDFGLPEVTPDQRARAAELLQAAELRQLPRLIQEELEYDAAALRDQVVDACLRRSALWRHFIVAPLLENMRARRAAGPDGPELRAFCDWLLELGEGRAEGPEDGFVQLPPHLVMDTDIDAVIDWVFDDLAGRHGDREWMASRAVLAPRNTRVDELNAAMSSYKGAYQPTTTGWADPQDEEVTLSSFVAPLLLVLVIIFTAMGMIPMAMTTKDWANSDGSEGQCMLYASLTQYQAIGDTWGSDIGTCSFVAYGTILPILGAVLLLTLYYILRGRETPASSSWWRVFTAGALAFGLFHLIIVCMLTDGYTRTCLAILGNNANLDKYQYRKCSDGLGSRDSNYNHNYPTQQMLTVALVGYWVATFGWIGIVWAMVINMLHAKGLYCLL</sequence>
<comment type="caution">
    <text evidence="9">The sequence shown here is derived from an EMBL/GenBank/DDBJ whole genome shotgun (WGS) entry which is preliminary data.</text>
</comment>
<feature type="transmembrane region" description="Helical" evidence="7">
    <location>
        <begin position="492"/>
        <end position="513"/>
    </location>
</feature>
<comment type="similarity">
    <text evidence="5">Belongs to the TMEM179 family.</text>
</comment>
<dbReference type="PANTHER" id="PTHR10492:SF57">
    <property type="entry name" value="ATP-DEPENDENT DNA HELICASE"/>
    <property type="match status" value="1"/>
</dbReference>
<evidence type="ECO:0000256" key="7">
    <source>
        <dbReference type="SAM" id="Phobius"/>
    </source>
</evidence>
<comment type="subcellular location">
    <subcellularLocation>
        <location evidence="1">Membrane</location>
        <topology evidence="1">Multi-pass membrane protein</topology>
    </subcellularLocation>
</comment>
<feature type="transmembrane region" description="Helical" evidence="7">
    <location>
        <begin position="525"/>
        <end position="547"/>
    </location>
</feature>
<evidence type="ECO:0000256" key="1">
    <source>
        <dbReference type="ARBA" id="ARBA00004141"/>
    </source>
</evidence>
<keyword evidence="6" id="KW-0233">DNA recombination</keyword>
<evidence type="ECO:0000313" key="9">
    <source>
        <dbReference type="EMBL" id="KAF0306316.1"/>
    </source>
</evidence>
<keyword evidence="6" id="KW-0378">Hydrolase</keyword>
<dbReference type="InterPro" id="IPR010285">
    <property type="entry name" value="DNA_helicase_pif1-like_DEAD"/>
</dbReference>
<keyword evidence="2 7" id="KW-0812">Transmembrane</keyword>
<reference evidence="9 10" key="1">
    <citation type="submission" date="2019-07" db="EMBL/GenBank/DDBJ databases">
        <title>Draft genome assembly of a fouling barnacle, Amphibalanus amphitrite (Darwin, 1854): The first reference genome for Thecostraca.</title>
        <authorList>
            <person name="Kim W."/>
        </authorList>
    </citation>
    <scope>NUCLEOTIDE SEQUENCE [LARGE SCALE GENOMIC DNA]</scope>
    <source>
        <strain evidence="9">SNU_AA5</strain>
        <tissue evidence="9">Soma without cirri and trophi</tissue>
    </source>
</reference>
<evidence type="ECO:0000256" key="3">
    <source>
        <dbReference type="ARBA" id="ARBA00022989"/>
    </source>
</evidence>
<name>A0A6A4WFW8_AMPAM</name>
<organism evidence="9 10">
    <name type="scientific">Amphibalanus amphitrite</name>
    <name type="common">Striped barnacle</name>
    <name type="synonym">Balanus amphitrite</name>
    <dbReference type="NCBI Taxonomy" id="1232801"/>
    <lineage>
        <taxon>Eukaryota</taxon>
        <taxon>Metazoa</taxon>
        <taxon>Ecdysozoa</taxon>
        <taxon>Arthropoda</taxon>
        <taxon>Crustacea</taxon>
        <taxon>Multicrustacea</taxon>
        <taxon>Cirripedia</taxon>
        <taxon>Thoracica</taxon>
        <taxon>Thoracicalcarea</taxon>
        <taxon>Balanomorpha</taxon>
        <taxon>Balanoidea</taxon>
        <taxon>Balanidae</taxon>
        <taxon>Amphibalaninae</taxon>
        <taxon>Amphibalanus</taxon>
    </lineage>
</organism>
<comment type="similarity">
    <text evidence="6">Belongs to the helicase family.</text>
</comment>
<comment type="cofactor">
    <cofactor evidence="6">
        <name>Mg(2+)</name>
        <dbReference type="ChEBI" id="CHEBI:18420"/>
    </cofactor>
</comment>
<evidence type="ECO:0000256" key="6">
    <source>
        <dbReference type="RuleBase" id="RU363044"/>
    </source>
</evidence>
<keyword evidence="6" id="KW-0067">ATP-binding</keyword>
<dbReference type="GO" id="GO:0000723">
    <property type="term" value="P:telomere maintenance"/>
    <property type="evidence" value="ECO:0007669"/>
    <property type="project" value="InterPro"/>
</dbReference>
<dbReference type="AlphaFoldDB" id="A0A6A4WFW8"/>
<dbReference type="InterPro" id="IPR059010">
    <property type="entry name" value="TMEM179-179B"/>
</dbReference>
<accession>A0A6A4WFW8</accession>
<evidence type="ECO:0000259" key="8">
    <source>
        <dbReference type="Pfam" id="PF05970"/>
    </source>
</evidence>
<gene>
    <name evidence="9" type="ORF">FJT64_022112</name>
</gene>
<protein>
    <recommendedName>
        <fullName evidence="6">ATP-dependent DNA helicase</fullName>
        <ecNumber evidence="6">5.6.2.3</ecNumber>
    </recommendedName>
</protein>
<dbReference type="GO" id="GO:0006310">
    <property type="term" value="P:DNA recombination"/>
    <property type="evidence" value="ECO:0007669"/>
    <property type="project" value="UniProtKB-KW"/>
</dbReference>
<dbReference type="PANTHER" id="PTHR10492">
    <property type="match status" value="1"/>
</dbReference>
<feature type="domain" description="DNA helicase Pif1-like DEAD-box helicase" evidence="8">
    <location>
        <begin position="286"/>
        <end position="344"/>
    </location>
</feature>
<feature type="transmembrane region" description="Helical" evidence="7">
    <location>
        <begin position="430"/>
        <end position="448"/>
    </location>
</feature>
<dbReference type="GO" id="GO:0005524">
    <property type="term" value="F:ATP binding"/>
    <property type="evidence" value="ECO:0007669"/>
    <property type="project" value="UniProtKB-KW"/>
</dbReference>
<dbReference type="Pfam" id="PF05970">
    <property type="entry name" value="PIF1"/>
    <property type="match status" value="1"/>
</dbReference>